<evidence type="ECO:0000313" key="3">
    <source>
        <dbReference type="Proteomes" id="UP000830375"/>
    </source>
</evidence>
<sequence>MDSSPDHLLAQGDYFEALRNIIAPAAPMVMSSACFPPNMMLGIDVHQTRESCFSQSESSLGALLHISSAFSCVFTEERIEFGHVAIKTGLEECGSDVCLTVSLSQLLDLLLRVKMACSKLAVDKKRKVDFENREFKSEWTEKYAFVLPVGSRKPMCLICNETNTELRTTKINQLKSSYEATSSVIVRSATQQERATEASLRVAWVLGKNKKPFSDAEIVKELEVNATSDDLLLHNNVRWLSKGKVLERFWALRKELETFLLDQKSAKAKPFVDFMKNEEEMEVVAFLTDITSHLNDLNLKLQGKNSTVCDLMKLEVFKCDLKQNLLHFPRLLDQTAGKHHRHNYAEFLEKLITNFQTRFEDFPLGKQVLLCIENPFLVKSIAEFSTEAMKVFPWANAATLQTELIELQENLALQESHCDPVTFWTKMVTAAGVPLLQKMALQILTMFPSTYCCESAFSTMNMVKNAYRSTLTNEHLHQCLRLALTPFKPKFKQLVAQRRCHLSH</sequence>
<dbReference type="InterPro" id="IPR008906">
    <property type="entry name" value="HATC_C_dom"/>
</dbReference>
<gene>
    <name evidence="2" type="ORF">H4Q32_030124</name>
</gene>
<reference evidence="2 3" key="1">
    <citation type="submission" date="2022-01" db="EMBL/GenBank/DDBJ databases">
        <title>A high-quality chromosome-level genome assembly of rohu carp, Labeo rohita.</title>
        <authorList>
            <person name="Arick M.A. II"/>
            <person name="Hsu C.-Y."/>
            <person name="Magbanua Z."/>
            <person name="Pechanova O."/>
            <person name="Grover C."/>
            <person name="Miller E."/>
            <person name="Thrash A."/>
            <person name="Ezzel L."/>
            <person name="Alam S."/>
            <person name="Benzie J."/>
            <person name="Hamilton M."/>
            <person name="Karsi A."/>
            <person name="Lawrence M.L."/>
            <person name="Peterson D.G."/>
        </authorList>
    </citation>
    <scope>NUCLEOTIDE SEQUENCE [LARGE SCALE GENOMIC DNA]</scope>
    <source>
        <strain evidence="3">BAU-BD-2019</strain>
        <tissue evidence="2">Blood</tissue>
    </source>
</reference>
<evidence type="ECO:0000259" key="1">
    <source>
        <dbReference type="Pfam" id="PF05699"/>
    </source>
</evidence>
<evidence type="ECO:0000313" key="2">
    <source>
        <dbReference type="EMBL" id="KAI2661092.1"/>
    </source>
</evidence>
<dbReference type="PANTHER" id="PTHR45913">
    <property type="entry name" value="EPM2A-INTERACTING PROTEIN 1"/>
    <property type="match status" value="1"/>
</dbReference>
<dbReference type="PANTHER" id="PTHR45913:SF21">
    <property type="entry name" value="DUF4371 DOMAIN-CONTAINING PROTEIN"/>
    <property type="match status" value="1"/>
</dbReference>
<dbReference type="EMBL" id="JACTAM010000009">
    <property type="protein sequence ID" value="KAI2661092.1"/>
    <property type="molecule type" value="Genomic_DNA"/>
</dbReference>
<comment type="caution">
    <text evidence="2">The sequence shown here is derived from an EMBL/GenBank/DDBJ whole genome shotgun (WGS) entry which is preliminary data.</text>
</comment>
<dbReference type="SUPFAM" id="SSF53098">
    <property type="entry name" value="Ribonuclease H-like"/>
    <property type="match status" value="1"/>
</dbReference>
<dbReference type="Pfam" id="PF05699">
    <property type="entry name" value="Dimer_Tnp_hAT"/>
    <property type="match status" value="1"/>
</dbReference>
<feature type="domain" description="HAT C-terminal dimerisation" evidence="1">
    <location>
        <begin position="413"/>
        <end position="480"/>
    </location>
</feature>
<organism evidence="2 3">
    <name type="scientific">Labeo rohita</name>
    <name type="common">Indian major carp</name>
    <name type="synonym">Cyprinus rohita</name>
    <dbReference type="NCBI Taxonomy" id="84645"/>
    <lineage>
        <taxon>Eukaryota</taxon>
        <taxon>Metazoa</taxon>
        <taxon>Chordata</taxon>
        <taxon>Craniata</taxon>
        <taxon>Vertebrata</taxon>
        <taxon>Euteleostomi</taxon>
        <taxon>Actinopterygii</taxon>
        <taxon>Neopterygii</taxon>
        <taxon>Teleostei</taxon>
        <taxon>Ostariophysi</taxon>
        <taxon>Cypriniformes</taxon>
        <taxon>Cyprinidae</taxon>
        <taxon>Labeoninae</taxon>
        <taxon>Labeonini</taxon>
        <taxon>Labeo</taxon>
    </lineage>
</organism>
<name>A0ABQ8MFM7_LABRO</name>
<dbReference type="Proteomes" id="UP000830375">
    <property type="component" value="Unassembled WGS sequence"/>
</dbReference>
<proteinExistence type="predicted"/>
<accession>A0ABQ8MFM7</accession>
<dbReference type="InterPro" id="IPR012337">
    <property type="entry name" value="RNaseH-like_sf"/>
</dbReference>
<keyword evidence="3" id="KW-1185">Reference proteome</keyword>
<protein>
    <submittedName>
        <fullName evidence="2">SCAN domain-containing protein 3</fullName>
    </submittedName>
</protein>